<keyword evidence="3" id="KW-1185">Reference proteome</keyword>
<reference evidence="2" key="1">
    <citation type="submission" date="2020-04" db="EMBL/GenBank/DDBJ databases">
        <title>Description of Shewanella salipaludis sp. nov., isolated from a salt marsh.</title>
        <authorList>
            <person name="Park S."/>
            <person name="Yoon J.-H."/>
        </authorList>
    </citation>
    <scope>NUCLEOTIDE SEQUENCE</scope>
    <source>
        <strain evidence="2">SHSM-M6</strain>
    </source>
</reference>
<dbReference type="PROSITE" id="PS51257">
    <property type="entry name" value="PROKAR_LIPOPROTEIN"/>
    <property type="match status" value="1"/>
</dbReference>
<evidence type="ECO:0000313" key="3">
    <source>
        <dbReference type="Proteomes" id="UP000737113"/>
    </source>
</evidence>
<gene>
    <name evidence="2" type="ORF">HC757_05800</name>
</gene>
<proteinExistence type="predicted"/>
<dbReference type="RefSeq" id="WP_169563377.1">
    <property type="nucleotide sequence ID" value="NZ_JAAXYH010000003.1"/>
</dbReference>
<dbReference type="EMBL" id="JAAXYH010000003">
    <property type="protein sequence ID" value="NMH64681.1"/>
    <property type="molecule type" value="Genomic_DNA"/>
</dbReference>
<keyword evidence="1" id="KW-0732">Signal</keyword>
<feature type="chain" id="PRO_5036754924" evidence="1">
    <location>
        <begin position="20"/>
        <end position="266"/>
    </location>
</feature>
<evidence type="ECO:0000256" key="1">
    <source>
        <dbReference type="SAM" id="SignalP"/>
    </source>
</evidence>
<dbReference type="AlphaFoldDB" id="A0A972FZE6"/>
<name>A0A972FZE6_9GAMM</name>
<accession>A0A972FZE6</accession>
<dbReference type="Proteomes" id="UP000737113">
    <property type="component" value="Unassembled WGS sequence"/>
</dbReference>
<feature type="signal peptide" evidence="1">
    <location>
        <begin position="1"/>
        <end position="19"/>
    </location>
</feature>
<organism evidence="2 3">
    <name type="scientific">Shewanella salipaludis</name>
    <dbReference type="NCBI Taxonomy" id="2723052"/>
    <lineage>
        <taxon>Bacteria</taxon>
        <taxon>Pseudomonadati</taxon>
        <taxon>Pseudomonadota</taxon>
        <taxon>Gammaproteobacteria</taxon>
        <taxon>Alteromonadales</taxon>
        <taxon>Shewanellaceae</taxon>
        <taxon>Shewanella</taxon>
    </lineage>
</organism>
<protein>
    <submittedName>
        <fullName evidence="2">Uncharacterized protein</fullName>
    </submittedName>
</protein>
<sequence length="266" mass="29254">MKSWLLALPLIGLGCTAAAHPLSSPASVGTSTDTQTTASQLCAPLDAEHLSAHYLIKNEAGQSWQIRLLRKDRNLIVQRLAQADVQKQAGQQQVQSFESWTQDGEYVRYFPREKRSITYRKGDLRALNIQYDGDSLYHLVPSKLTTELEPGAQSQQGCFATQTYRGERHGVSMDLAWIPALALPYGFSHHQGQDALSYQLVDASPLSAAEFDAMIADYQDLDFADVGDSESDPFIAKMIHQGFIQHGGSGFYDSEGRPLADGGHGH</sequence>
<evidence type="ECO:0000313" key="2">
    <source>
        <dbReference type="EMBL" id="NMH64681.1"/>
    </source>
</evidence>
<comment type="caution">
    <text evidence="2">The sequence shown here is derived from an EMBL/GenBank/DDBJ whole genome shotgun (WGS) entry which is preliminary data.</text>
</comment>